<dbReference type="SUPFAM" id="SSF103088">
    <property type="entry name" value="OmpA-like"/>
    <property type="match status" value="1"/>
</dbReference>
<feature type="domain" description="OmpA-like" evidence="6">
    <location>
        <begin position="67"/>
        <end position="185"/>
    </location>
</feature>
<evidence type="ECO:0000313" key="7">
    <source>
        <dbReference type="EMBL" id="MBR7887475.1"/>
    </source>
</evidence>
<dbReference type="InterPro" id="IPR050330">
    <property type="entry name" value="Bact_OuterMem_StrucFunc"/>
</dbReference>
<sequence length="209" mass="23170">MSIFIKTLSTLTIFLTLSGSIAAESLYSNNPQSRIMDSDTDGVIDARDVCANTIPGTAVDNYGCNKITEKRLTVQLNVLFDSGDAQVKPRFYSELRKLAVFLQDNPATSAVIEGHTDNTGSNEANRSLSQQRADAIADVLVDSFRIHQHRIKGIGYGENNPVDTNETETGRKNNRRVVAEVFAKQQSQPQRWTVFSVDKNQNVALNNQY</sequence>
<evidence type="ECO:0000256" key="2">
    <source>
        <dbReference type="ARBA" id="ARBA00023136"/>
    </source>
</evidence>
<dbReference type="Proteomes" id="UP000679722">
    <property type="component" value="Unassembled WGS sequence"/>
</dbReference>
<keyword evidence="5" id="KW-0732">Signal</keyword>
<dbReference type="RefSeq" id="WP_211534784.1">
    <property type="nucleotide sequence ID" value="NZ_JAGSSV010000001.1"/>
</dbReference>
<evidence type="ECO:0000259" key="6">
    <source>
        <dbReference type="PROSITE" id="PS51123"/>
    </source>
</evidence>
<dbReference type="PRINTS" id="PR01021">
    <property type="entry name" value="OMPADOMAIN"/>
</dbReference>
<dbReference type="EMBL" id="JAGSSV010000001">
    <property type="protein sequence ID" value="MBR7887475.1"/>
    <property type="molecule type" value="Genomic_DNA"/>
</dbReference>
<reference evidence="8" key="2">
    <citation type="submission" date="2023-07" db="EMBL/GenBank/DDBJ databases">
        <title>Marinomonas vulgaris A79, complete genome.</title>
        <authorList>
            <person name="Ying J.-J."/>
        </authorList>
    </citation>
    <scope>NUCLEOTIDE SEQUENCE [LARGE SCALE GENOMIC DNA]</scope>
    <source>
        <strain evidence="8">A79</strain>
    </source>
</reference>
<gene>
    <name evidence="7" type="ORF">J9B83_00870</name>
</gene>
<evidence type="ECO:0000256" key="3">
    <source>
        <dbReference type="ARBA" id="ARBA00023237"/>
    </source>
</evidence>
<proteinExistence type="predicted"/>
<keyword evidence="2 4" id="KW-0472">Membrane</keyword>
<feature type="signal peptide" evidence="5">
    <location>
        <begin position="1"/>
        <end position="22"/>
    </location>
</feature>
<dbReference type="PANTHER" id="PTHR30329:SF21">
    <property type="entry name" value="LIPOPROTEIN YIAD-RELATED"/>
    <property type="match status" value="1"/>
</dbReference>
<dbReference type="Pfam" id="PF00691">
    <property type="entry name" value="OmpA"/>
    <property type="match status" value="1"/>
</dbReference>
<evidence type="ECO:0000256" key="4">
    <source>
        <dbReference type="PROSITE-ProRule" id="PRU00473"/>
    </source>
</evidence>
<evidence type="ECO:0000256" key="1">
    <source>
        <dbReference type="ARBA" id="ARBA00004442"/>
    </source>
</evidence>
<dbReference type="Gene3D" id="3.30.1330.60">
    <property type="entry name" value="OmpA-like domain"/>
    <property type="match status" value="1"/>
</dbReference>
<evidence type="ECO:0000256" key="5">
    <source>
        <dbReference type="SAM" id="SignalP"/>
    </source>
</evidence>
<dbReference type="InterPro" id="IPR006665">
    <property type="entry name" value="OmpA-like"/>
</dbReference>
<comment type="caution">
    <text evidence="7">The sequence shown here is derived from an EMBL/GenBank/DDBJ whole genome shotgun (WGS) entry which is preliminary data.</text>
</comment>
<evidence type="ECO:0000313" key="8">
    <source>
        <dbReference type="Proteomes" id="UP000679722"/>
    </source>
</evidence>
<reference evidence="7 8" key="1">
    <citation type="submission" date="2021-04" db="EMBL/GenBank/DDBJ databases">
        <authorList>
            <person name="Sun C."/>
        </authorList>
    </citation>
    <scope>NUCLEOTIDE SEQUENCE [LARGE SCALE GENOMIC DNA]</scope>
    <source>
        <strain evidence="7 8">A79</strain>
    </source>
</reference>
<dbReference type="InterPro" id="IPR036737">
    <property type="entry name" value="OmpA-like_sf"/>
</dbReference>
<dbReference type="PROSITE" id="PS01068">
    <property type="entry name" value="OMPA_1"/>
    <property type="match status" value="1"/>
</dbReference>
<dbReference type="InterPro" id="IPR006690">
    <property type="entry name" value="OMPA-like_CS"/>
</dbReference>
<dbReference type="CDD" id="cd07185">
    <property type="entry name" value="OmpA_C-like"/>
    <property type="match status" value="1"/>
</dbReference>
<dbReference type="InterPro" id="IPR006664">
    <property type="entry name" value="OMP_bac"/>
</dbReference>
<comment type="subcellular location">
    <subcellularLocation>
        <location evidence="1">Cell outer membrane</location>
    </subcellularLocation>
</comment>
<dbReference type="PANTHER" id="PTHR30329">
    <property type="entry name" value="STATOR ELEMENT OF FLAGELLAR MOTOR COMPLEX"/>
    <property type="match status" value="1"/>
</dbReference>
<keyword evidence="8" id="KW-1185">Reference proteome</keyword>
<protein>
    <submittedName>
        <fullName evidence="7">OmpA family protein</fullName>
    </submittedName>
</protein>
<accession>A0ABS5H7P9</accession>
<organism evidence="7 8">
    <name type="scientific">Marinomonas vulgaris</name>
    <dbReference type="NCBI Taxonomy" id="2823372"/>
    <lineage>
        <taxon>Bacteria</taxon>
        <taxon>Pseudomonadati</taxon>
        <taxon>Pseudomonadota</taxon>
        <taxon>Gammaproteobacteria</taxon>
        <taxon>Oceanospirillales</taxon>
        <taxon>Oceanospirillaceae</taxon>
        <taxon>Marinomonas</taxon>
    </lineage>
</organism>
<keyword evidence="3" id="KW-0998">Cell outer membrane</keyword>
<name>A0ABS5H7P9_9GAMM</name>
<feature type="chain" id="PRO_5047057682" evidence="5">
    <location>
        <begin position="23"/>
        <end position="209"/>
    </location>
</feature>
<dbReference type="PROSITE" id="PS51123">
    <property type="entry name" value="OMPA_2"/>
    <property type="match status" value="1"/>
</dbReference>